<dbReference type="Bgee" id="ENSXETG00000019731">
    <property type="expression patterns" value="Expressed in liver and 6 other cell types or tissues"/>
</dbReference>
<feature type="region of interest" description="Disordered" evidence="5">
    <location>
        <begin position="972"/>
        <end position="991"/>
    </location>
</feature>
<feature type="transmembrane region" description="Helical" evidence="6">
    <location>
        <begin position="339"/>
        <end position="358"/>
    </location>
</feature>
<evidence type="ECO:0000256" key="3">
    <source>
        <dbReference type="ARBA" id="ARBA00022989"/>
    </source>
</evidence>
<feature type="transmembrane region" description="Helical" evidence="6">
    <location>
        <begin position="99"/>
        <end position="117"/>
    </location>
</feature>
<dbReference type="Xenbase" id="XB-GENE-983513">
    <property type="gene designation" value="slc13a5"/>
</dbReference>
<feature type="transmembrane region" description="Helical" evidence="6">
    <location>
        <begin position="68"/>
        <end position="87"/>
    </location>
</feature>
<evidence type="ECO:0000256" key="5">
    <source>
        <dbReference type="SAM" id="MobiDB-lite"/>
    </source>
</evidence>
<dbReference type="PANTHER" id="PTHR15732">
    <property type="entry name" value="PROTEIN MOONRAKER"/>
    <property type="match status" value="1"/>
</dbReference>
<evidence type="ECO:0000256" key="1">
    <source>
        <dbReference type="ARBA" id="ARBA00004141"/>
    </source>
</evidence>
<accession>A0A6I8PVM1</accession>
<dbReference type="PANTHER" id="PTHR15732:SF4">
    <property type="entry name" value="PROTEIN MOONRAKER"/>
    <property type="match status" value="1"/>
</dbReference>
<evidence type="ECO:0000256" key="6">
    <source>
        <dbReference type="SAM" id="Phobius"/>
    </source>
</evidence>
<feature type="region of interest" description="Disordered" evidence="5">
    <location>
        <begin position="873"/>
        <end position="897"/>
    </location>
</feature>
<feature type="region of interest" description="Disordered" evidence="5">
    <location>
        <begin position="904"/>
        <end position="923"/>
    </location>
</feature>
<comment type="subcellular location">
    <subcellularLocation>
        <location evidence="1">Membrane</location>
        <topology evidence="1">Multi-pass membrane protein</topology>
    </subcellularLocation>
</comment>
<dbReference type="Pfam" id="PF15718">
    <property type="entry name" value="MNR"/>
    <property type="match status" value="2"/>
</dbReference>
<dbReference type="GO" id="GO:0016020">
    <property type="term" value="C:membrane"/>
    <property type="evidence" value="ECO:0007669"/>
    <property type="project" value="UniProtKB-SubCell"/>
</dbReference>
<evidence type="ECO:0000256" key="4">
    <source>
        <dbReference type="ARBA" id="ARBA00023136"/>
    </source>
</evidence>
<feature type="compositionally biased region" description="Basic and acidic residues" evidence="5">
    <location>
        <begin position="909"/>
        <end position="918"/>
    </location>
</feature>
<organism evidence="7">
    <name type="scientific">Xenopus tropicalis</name>
    <name type="common">Western clawed frog</name>
    <name type="synonym">Silurana tropicalis</name>
    <dbReference type="NCBI Taxonomy" id="8364"/>
    <lineage>
        <taxon>Eukaryota</taxon>
        <taxon>Metazoa</taxon>
        <taxon>Chordata</taxon>
        <taxon>Craniata</taxon>
        <taxon>Vertebrata</taxon>
        <taxon>Euteleostomi</taxon>
        <taxon>Amphibia</taxon>
        <taxon>Batrachia</taxon>
        <taxon>Anura</taxon>
        <taxon>Pipoidea</taxon>
        <taxon>Pipidae</taxon>
        <taxon>Xenopodinae</taxon>
        <taxon>Xenopus</taxon>
        <taxon>Silurana</taxon>
    </lineage>
</organism>
<dbReference type="FunCoup" id="A0A6I8PVM1">
    <property type="interactions" value="1357"/>
</dbReference>
<sequence>MYEQITEDQVMLENPAKGLRQLHFISMQTKKLAFIESIPDFQSVCYTMEASCAYCIILMAVYWCTEVIPLAVTALLPVLLFPMFGILESKKVCMQYLKDTNMLFVGGLIVAVAVEHWNLHKRIALKVLLIVGVRPALLMLGFMGVTAFLSMWISNTATTAMMVPIVQAVLSQLNTAGEDPSMLESLEGQTNPALELETKNAIPLEPVQIVSNGHVAEIPEEAPEKDERKRISKGMMLCVCYAASIGGTATLTGTGPNLVLKGQFTQIFPNNGDILNFASWFGFAFPNMAVMLCMSWFWLQFSFIGFNFKKTWGCGATTSEKERAAYNVIREEYRKLGPISYAESSVLFLFILLVLLWFTRDPGFVIGWATILFNKDNIEYVTDATVAVFVAFLLFILPASRPKISCCKARKSFDLEEFEQAEEITAVQDLGNSSSVSFSVVSEERLNLAVQLAKRDVKRKHIEDRFQPKEYGVKPCASENVKNKQKTQKQSWSPACGPKSEVTSSGARVYVYTADTQRTQPEIPDSPPTHDPGPGNRIPKTGAEEGEQEVKRLQKELHTYIQKIQELAQRERSEDVLDAVEEARGRIRQQERATRSARMLYVLQQQVKEIKDELEQLSPQKIRHTKKSRTMSRLAAAHRGAIRALQMFVAQLNEKGEQQLPVLYKDLGHLIRQLSLCTAKVETGHDHASSDLIISILQKVEDLNILLEEKISSHAKKMSPSRVTSRSPAFKKESAHEVNVSPRRERKTYPSPVFQNRETCKQKVSPVRRQLVLDHGPESLNTATQTEPIQNRDPPTPESRAALKSGLEALIQAGGLKGLRRTGFDQRKNKGVLLPQRPQGFRKVRRPEPSQRANFQAKTMAFMLKENRPCVREKKTPWVPPNPTSPPASAKRVNWSKQQKKINVSSPEKSIHVEEPKMPSHQIPKGVEDEAVRLAWLDSETARRMQELHNLYKEEISRIQSLRKELTPTNRLPTEDEKKKNIQPQQNPPMVASLPGYVADRSLHESDALCWELSSGMFLQDASTLDNMIQRMEEIEKHQEAVRQRFSRIVYADPEFWAQEEKERASAAIDKRPLSPHPIRITKPVGQKEPVVDILLKEPLEGDSLQVSKEELTSGFLQSLPPNLAQRSDGRKPITVPVDMLRSIKDYTGQFQRHLRLTSHEEVGSFNPWQISERLAEELLEEALDEVAAELQDVCEGYAEAVFTSEFLQTAS</sequence>
<feature type="transmembrane region" description="Helical" evidence="6">
    <location>
        <begin position="234"/>
        <end position="254"/>
    </location>
</feature>
<gene>
    <name evidence="7" type="primary">slc13a5</name>
</gene>
<proteinExistence type="predicted"/>
<feature type="transmembrane region" description="Helical" evidence="6">
    <location>
        <begin position="44"/>
        <end position="62"/>
    </location>
</feature>
<keyword evidence="2 6" id="KW-0812">Transmembrane</keyword>
<dbReference type="AlphaFoldDB" id="A0A6I8PVM1"/>
<dbReference type="InParanoid" id="A0A6I8PVM1"/>
<keyword evidence="3 6" id="KW-1133">Transmembrane helix</keyword>
<dbReference type="InterPro" id="IPR031447">
    <property type="entry name" value="MNR"/>
</dbReference>
<reference evidence="7" key="2">
    <citation type="submission" date="2020-05" db="UniProtKB">
        <authorList>
            <consortium name="Ensembl"/>
        </authorList>
    </citation>
    <scope>IDENTIFICATION</scope>
</reference>
<name>A0A6I8PVM1_XENTR</name>
<feature type="region of interest" description="Disordered" evidence="5">
    <location>
        <begin position="479"/>
        <end position="502"/>
    </location>
</feature>
<dbReference type="GO" id="GO:0022857">
    <property type="term" value="F:transmembrane transporter activity"/>
    <property type="evidence" value="ECO:0007669"/>
    <property type="project" value="InterPro"/>
</dbReference>
<keyword evidence="4 6" id="KW-0472">Membrane</keyword>
<dbReference type="Ensembl" id="ENSXETT00000060326">
    <property type="protein sequence ID" value="ENSXETP00000063439"/>
    <property type="gene ID" value="ENSXETG00000019731"/>
</dbReference>
<feature type="transmembrane region" description="Helical" evidence="6">
    <location>
        <begin position="274"/>
        <end position="299"/>
    </location>
</feature>
<reference evidence="7" key="1">
    <citation type="journal article" date="2010" name="Science">
        <title>The genome of the Western clawed frog Xenopus tropicalis.</title>
        <authorList>
            <person name="Hellsten U."/>
            <person name="Harland R.M."/>
            <person name="Gilchrist M.J."/>
            <person name="Hendrix D."/>
            <person name="Jurka J."/>
            <person name="Kapitonov V."/>
            <person name="Ovcharenko I."/>
            <person name="Putnam N.H."/>
            <person name="Shu S."/>
            <person name="Taher L."/>
            <person name="Blitz I.L."/>
            <person name="Blumberg B."/>
            <person name="Dichmann D.S."/>
            <person name="Dubchak I."/>
            <person name="Amaya E."/>
            <person name="Detter J.C."/>
            <person name="Fletcher R."/>
            <person name="Gerhard D.S."/>
            <person name="Goodstein D."/>
            <person name="Graves T."/>
            <person name="Grigoriev I.V."/>
            <person name="Grimwood J."/>
            <person name="Kawashima T."/>
            <person name="Lindquist E."/>
            <person name="Lucas S.M."/>
            <person name="Mead P.E."/>
            <person name="Mitros T."/>
            <person name="Ogino H."/>
            <person name="Ohta Y."/>
            <person name="Poliakov A.V."/>
            <person name="Pollet N."/>
            <person name="Robert J."/>
            <person name="Salamov A."/>
            <person name="Sater A.K."/>
            <person name="Schmutz J."/>
            <person name="Terry A."/>
            <person name="Vize P.D."/>
            <person name="Warren W.C."/>
            <person name="Wells D."/>
            <person name="Wills A."/>
            <person name="Wilson R.K."/>
            <person name="Zimmerman L.B."/>
            <person name="Zorn A.M."/>
            <person name="Grainger R."/>
            <person name="Grammer T."/>
            <person name="Khokha M.K."/>
            <person name="Richardson P.M."/>
            <person name="Rokhsar D.S."/>
        </authorList>
    </citation>
    <scope>NUCLEOTIDE SEQUENCE [LARGE SCALE GENOMIC DNA]</scope>
    <source>
        <strain evidence="7">Nigerian</strain>
    </source>
</reference>
<dbReference type="Pfam" id="PF00939">
    <property type="entry name" value="Na_sulph_symp"/>
    <property type="match status" value="1"/>
</dbReference>
<protein>
    <submittedName>
        <fullName evidence="7">Solute carrier family 13 member 5</fullName>
    </submittedName>
</protein>
<feature type="region of interest" description="Disordered" evidence="5">
    <location>
        <begin position="514"/>
        <end position="547"/>
    </location>
</feature>
<dbReference type="InterPro" id="IPR001898">
    <property type="entry name" value="SLC13A/DASS"/>
</dbReference>
<evidence type="ECO:0000256" key="2">
    <source>
        <dbReference type="ARBA" id="ARBA00022692"/>
    </source>
</evidence>
<dbReference type="GeneTree" id="ENSGT00390000009714"/>
<feature type="region of interest" description="Disordered" evidence="5">
    <location>
        <begin position="714"/>
        <end position="746"/>
    </location>
</feature>
<evidence type="ECO:0000313" key="7">
    <source>
        <dbReference type="Ensembl" id="ENSXETP00000063439"/>
    </source>
</evidence>
<dbReference type="GO" id="GO:0007099">
    <property type="term" value="P:centriole replication"/>
    <property type="evidence" value="ECO:0007669"/>
    <property type="project" value="InterPro"/>
</dbReference>
<feature type="region of interest" description="Disordered" evidence="5">
    <location>
        <begin position="776"/>
        <end position="800"/>
    </location>
</feature>
<feature type="compositionally biased region" description="Polar residues" evidence="5">
    <location>
        <begin position="779"/>
        <end position="789"/>
    </location>
</feature>
<feature type="transmembrane region" description="Helical" evidence="6">
    <location>
        <begin position="123"/>
        <end position="153"/>
    </location>
</feature>